<dbReference type="InterPro" id="IPR016181">
    <property type="entry name" value="Acyl_CoA_acyltransferase"/>
</dbReference>
<dbReference type="SUPFAM" id="SSF55729">
    <property type="entry name" value="Acyl-CoA N-acyltransferases (Nat)"/>
    <property type="match status" value="1"/>
</dbReference>
<proteinExistence type="predicted"/>
<dbReference type="EMBL" id="CP162515">
    <property type="protein sequence ID" value="XDH89525.1"/>
    <property type="molecule type" value="Genomic_DNA"/>
</dbReference>
<dbReference type="RefSeq" id="WP_368485750.1">
    <property type="nucleotide sequence ID" value="NZ_CP162515.1"/>
</dbReference>
<reference evidence="1" key="1">
    <citation type="submission" date="2024-07" db="EMBL/GenBank/DDBJ databases">
        <authorList>
            <person name="Jiang Y."/>
            <person name="Qin Q."/>
        </authorList>
    </citation>
    <scope>NUCLEOTIDE SEQUENCE</scope>
    <source>
        <strain evidence="1">SD03</strain>
    </source>
</reference>
<organism evidence="1">
    <name type="scientific">Pseudoalteromonas sp. SD03</name>
    <dbReference type="NCBI Taxonomy" id="3231719"/>
    <lineage>
        <taxon>Bacteria</taxon>
        <taxon>Pseudomonadati</taxon>
        <taxon>Pseudomonadota</taxon>
        <taxon>Gammaproteobacteria</taxon>
        <taxon>Alteromonadales</taxon>
        <taxon>Pseudoalteromonadaceae</taxon>
        <taxon>Pseudoalteromonas</taxon>
    </lineage>
</organism>
<protein>
    <recommendedName>
        <fullName evidence="2">N-acetyltransferase</fullName>
    </recommendedName>
</protein>
<sequence>MKTIDFKMWQLCEKPTIKKQIKRWLKLQEEVPTLWKDCDFESKGIQLLFRNYTNDINEPCLTIASVYLADELQNQGVLKSLLNYVSEKSPWNIIAFEDIGNAHLRDFCIKYGFKPVSSRYPSSFFILHQQESTLSI</sequence>
<name>A0AB39AVJ7_9GAMM</name>
<evidence type="ECO:0008006" key="2">
    <source>
        <dbReference type="Google" id="ProtNLM"/>
    </source>
</evidence>
<gene>
    <name evidence="1" type="ORF">ABZP26_16485</name>
</gene>
<accession>A0AB39AVJ7</accession>
<dbReference type="AlphaFoldDB" id="A0AB39AVJ7"/>
<evidence type="ECO:0000313" key="1">
    <source>
        <dbReference type="EMBL" id="XDH89525.1"/>
    </source>
</evidence>